<keyword evidence="1" id="KW-0812">Transmembrane</keyword>
<dbReference type="Proteomes" id="UP000887565">
    <property type="component" value="Unplaced"/>
</dbReference>
<name>A0A915K3A0_ROMCU</name>
<organism evidence="2 3">
    <name type="scientific">Romanomermis culicivorax</name>
    <name type="common">Nematode worm</name>
    <dbReference type="NCBI Taxonomy" id="13658"/>
    <lineage>
        <taxon>Eukaryota</taxon>
        <taxon>Metazoa</taxon>
        <taxon>Ecdysozoa</taxon>
        <taxon>Nematoda</taxon>
        <taxon>Enoplea</taxon>
        <taxon>Dorylaimia</taxon>
        <taxon>Mermithida</taxon>
        <taxon>Mermithoidea</taxon>
        <taxon>Mermithidae</taxon>
        <taxon>Romanomermis</taxon>
    </lineage>
</organism>
<evidence type="ECO:0000313" key="2">
    <source>
        <dbReference type="Proteomes" id="UP000887565"/>
    </source>
</evidence>
<keyword evidence="1" id="KW-1133">Transmembrane helix</keyword>
<dbReference type="WBParaSite" id="nRc.2.0.1.t32308-RA">
    <property type="protein sequence ID" value="nRc.2.0.1.t32308-RA"/>
    <property type="gene ID" value="nRc.2.0.1.g32308"/>
</dbReference>
<evidence type="ECO:0000313" key="3">
    <source>
        <dbReference type="WBParaSite" id="nRc.2.0.1.t32308-RA"/>
    </source>
</evidence>
<protein>
    <submittedName>
        <fullName evidence="3">Uncharacterized protein</fullName>
    </submittedName>
</protein>
<sequence length="163" mass="18503">MTLRNIRCSIRFTKLIKILDDQMTSVEFFAIGRLAAKSVVIDQLVVDRVADCTVWPTSGWPTVPVADCTEWPTIPEAHGLLVVLDESSSTPEKSYTDKMVPIVLFYIVLGLPFIRLLDTVLTHIQEAHLNKLCRFIWLPVSPESHLFPIVSWLPSQIRVENEC</sequence>
<dbReference type="AlphaFoldDB" id="A0A915K3A0"/>
<keyword evidence="2" id="KW-1185">Reference proteome</keyword>
<reference evidence="3" key="1">
    <citation type="submission" date="2022-11" db="UniProtKB">
        <authorList>
            <consortium name="WormBaseParasite"/>
        </authorList>
    </citation>
    <scope>IDENTIFICATION</scope>
</reference>
<evidence type="ECO:0000256" key="1">
    <source>
        <dbReference type="SAM" id="Phobius"/>
    </source>
</evidence>
<accession>A0A915K3A0</accession>
<keyword evidence="1" id="KW-0472">Membrane</keyword>
<proteinExistence type="predicted"/>
<feature type="transmembrane region" description="Helical" evidence="1">
    <location>
        <begin position="99"/>
        <end position="117"/>
    </location>
</feature>